<feature type="domain" description="Protein FecR C-terminal" evidence="2">
    <location>
        <begin position="250"/>
        <end position="313"/>
    </location>
</feature>
<protein>
    <submittedName>
        <fullName evidence="3">FecR family protein</fullName>
    </submittedName>
</protein>
<dbReference type="Pfam" id="PF04773">
    <property type="entry name" value="FecR"/>
    <property type="match status" value="1"/>
</dbReference>
<accession>A0A1W2GMY6</accession>
<dbReference type="Pfam" id="PF16344">
    <property type="entry name" value="FecR_C"/>
    <property type="match status" value="1"/>
</dbReference>
<sequence length="327" mass="36686">MEEQLVKYFSGNLTSEEKQKIEEWRCESDTNASEFLEFHRAWKFSAELEIDAKGALNTIMSRIEDHEGVVKSANFSIGTYFKYAAVAILAIGVLFFGREAFVKAPQQLAVESLNNLEIIALPDGSVVTLSENSSLSYSEKFVGDTRSVTLKGKAFFDVKRDESKPFIVNTDQSKIEVLGTSFLVNTESENALTEVMVKTGRVAVSKKESRPSEKIELIAGEVGRLVEHAGVFEKSTIENYNYLAWKTKLIEFNNEELSSVLETLREVYSVKIVVSNEKIYDCHMSAKFDNQPVESVLEILSRTFNLDLTKSGKNEFFLSGEGCIVVQ</sequence>
<organism evidence="3 4">
    <name type="scientific">Reichenbachiella faecimaris</name>
    <dbReference type="NCBI Taxonomy" id="692418"/>
    <lineage>
        <taxon>Bacteria</taxon>
        <taxon>Pseudomonadati</taxon>
        <taxon>Bacteroidota</taxon>
        <taxon>Cytophagia</taxon>
        <taxon>Cytophagales</taxon>
        <taxon>Reichenbachiellaceae</taxon>
        <taxon>Reichenbachiella</taxon>
    </lineage>
</organism>
<dbReference type="PANTHER" id="PTHR30273">
    <property type="entry name" value="PERIPLASMIC SIGNAL SENSOR AND SIGMA FACTOR ACTIVATOR FECR-RELATED"/>
    <property type="match status" value="1"/>
</dbReference>
<dbReference type="GO" id="GO:0016989">
    <property type="term" value="F:sigma factor antagonist activity"/>
    <property type="evidence" value="ECO:0007669"/>
    <property type="project" value="TreeGrafter"/>
</dbReference>
<dbReference type="OrthoDB" id="1452822at2"/>
<evidence type="ECO:0000313" key="4">
    <source>
        <dbReference type="Proteomes" id="UP000192472"/>
    </source>
</evidence>
<keyword evidence="4" id="KW-1185">Reference proteome</keyword>
<feature type="domain" description="FecR protein" evidence="1">
    <location>
        <begin position="119"/>
        <end position="202"/>
    </location>
</feature>
<dbReference type="InterPro" id="IPR006860">
    <property type="entry name" value="FecR"/>
</dbReference>
<proteinExistence type="predicted"/>
<evidence type="ECO:0000259" key="1">
    <source>
        <dbReference type="Pfam" id="PF04773"/>
    </source>
</evidence>
<dbReference type="Gene3D" id="3.55.50.30">
    <property type="match status" value="1"/>
</dbReference>
<dbReference type="Gene3D" id="2.60.120.1440">
    <property type="match status" value="1"/>
</dbReference>
<dbReference type="STRING" id="692418.SAMN04488029_3595"/>
<dbReference type="InterPro" id="IPR032508">
    <property type="entry name" value="FecR_C"/>
</dbReference>
<reference evidence="3 4" key="1">
    <citation type="submission" date="2017-04" db="EMBL/GenBank/DDBJ databases">
        <authorList>
            <person name="Afonso C.L."/>
            <person name="Miller P.J."/>
            <person name="Scott M.A."/>
            <person name="Spackman E."/>
            <person name="Goraichik I."/>
            <person name="Dimitrov K.M."/>
            <person name="Suarez D.L."/>
            <person name="Swayne D.E."/>
        </authorList>
    </citation>
    <scope>NUCLEOTIDE SEQUENCE [LARGE SCALE GENOMIC DNA]</scope>
    <source>
        <strain evidence="3 4">DSM 26133</strain>
    </source>
</reference>
<evidence type="ECO:0000313" key="3">
    <source>
        <dbReference type="EMBL" id="SMD38025.1"/>
    </source>
</evidence>
<dbReference type="InterPro" id="IPR012373">
    <property type="entry name" value="Ferrdict_sens_TM"/>
</dbReference>
<dbReference type="EMBL" id="FWYF01000004">
    <property type="protein sequence ID" value="SMD38025.1"/>
    <property type="molecule type" value="Genomic_DNA"/>
</dbReference>
<dbReference type="PIRSF" id="PIRSF018266">
    <property type="entry name" value="FecR"/>
    <property type="match status" value="1"/>
</dbReference>
<evidence type="ECO:0000259" key="2">
    <source>
        <dbReference type="Pfam" id="PF16344"/>
    </source>
</evidence>
<dbReference type="RefSeq" id="WP_084374221.1">
    <property type="nucleotide sequence ID" value="NZ_FWYF01000004.1"/>
</dbReference>
<dbReference type="Proteomes" id="UP000192472">
    <property type="component" value="Unassembled WGS sequence"/>
</dbReference>
<dbReference type="AlphaFoldDB" id="A0A1W2GMY6"/>
<gene>
    <name evidence="3" type="ORF">SAMN04488029_3595</name>
</gene>
<dbReference type="PANTHER" id="PTHR30273:SF2">
    <property type="entry name" value="PROTEIN FECR"/>
    <property type="match status" value="1"/>
</dbReference>
<name>A0A1W2GMY6_REIFA</name>